<evidence type="ECO:0000256" key="5">
    <source>
        <dbReference type="ARBA" id="ARBA00012060"/>
    </source>
</evidence>
<dbReference type="GO" id="GO:0019631">
    <property type="term" value="P:quinate catabolic process"/>
    <property type="evidence" value="ECO:0007669"/>
    <property type="project" value="TreeGrafter"/>
</dbReference>
<evidence type="ECO:0000256" key="7">
    <source>
        <dbReference type="HAMAP-Rule" id="MF_00169"/>
    </source>
</evidence>
<dbReference type="PROSITE" id="PS01029">
    <property type="entry name" value="DEHYDROQUINASE_II"/>
    <property type="match status" value="1"/>
</dbReference>
<feature type="binding site" evidence="7 9">
    <location>
        <position position="74"/>
    </location>
    <ligand>
        <name>substrate</name>
    </ligand>
</feature>
<feature type="binding site" evidence="7 9">
    <location>
        <position position="80"/>
    </location>
    <ligand>
        <name>substrate</name>
    </ligand>
</feature>
<dbReference type="PANTHER" id="PTHR21272">
    <property type="entry name" value="CATABOLIC 3-DEHYDROQUINASE"/>
    <property type="match status" value="1"/>
</dbReference>
<evidence type="ECO:0000256" key="10">
    <source>
        <dbReference type="PIRSR" id="PIRSR001399-3"/>
    </source>
</evidence>
<dbReference type="GO" id="GO:0003855">
    <property type="term" value="F:3-dehydroquinate dehydratase activity"/>
    <property type="evidence" value="ECO:0007669"/>
    <property type="project" value="UniProtKB-UniRule"/>
</dbReference>
<dbReference type="GO" id="GO:0009423">
    <property type="term" value="P:chorismate biosynthetic process"/>
    <property type="evidence" value="ECO:0007669"/>
    <property type="project" value="UniProtKB-UniRule"/>
</dbReference>
<evidence type="ECO:0000256" key="8">
    <source>
        <dbReference type="PIRSR" id="PIRSR001399-1"/>
    </source>
</evidence>
<evidence type="ECO:0000256" key="9">
    <source>
        <dbReference type="PIRSR" id="PIRSR001399-2"/>
    </source>
</evidence>
<dbReference type="GO" id="GO:0008652">
    <property type="term" value="P:amino acid biosynthetic process"/>
    <property type="evidence" value="ECO:0007669"/>
    <property type="project" value="UniProtKB-KW"/>
</dbReference>
<keyword evidence="7" id="KW-0057">Aromatic amino acid biosynthesis</keyword>
<keyword evidence="6 7" id="KW-0456">Lyase</keyword>
<dbReference type="InterPro" id="IPR001874">
    <property type="entry name" value="DHquinase_II"/>
</dbReference>
<dbReference type="NCBIfam" id="TIGR01088">
    <property type="entry name" value="aroQ"/>
    <property type="match status" value="1"/>
</dbReference>
<evidence type="ECO:0000256" key="4">
    <source>
        <dbReference type="ARBA" id="ARBA00011193"/>
    </source>
</evidence>
<keyword evidence="12" id="KW-1185">Reference proteome</keyword>
<comment type="pathway">
    <text evidence="2 7">Metabolic intermediate biosynthesis; chorismate biosynthesis; chorismate from D-erythrose 4-phosphate and phosphoenolpyruvate: step 3/7.</text>
</comment>
<dbReference type="GO" id="GO:0009073">
    <property type="term" value="P:aromatic amino acid family biosynthetic process"/>
    <property type="evidence" value="ECO:0007669"/>
    <property type="project" value="UniProtKB-KW"/>
</dbReference>
<dbReference type="NCBIfam" id="NF003807">
    <property type="entry name" value="PRK05395.1-4"/>
    <property type="match status" value="1"/>
</dbReference>
<evidence type="ECO:0000313" key="12">
    <source>
        <dbReference type="Proteomes" id="UP000551878"/>
    </source>
</evidence>
<comment type="similarity">
    <text evidence="3 7">Belongs to the type-II 3-dehydroquinase family.</text>
</comment>
<proteinExistence type="inferred from homology"/>
<dbReference type="NCBIfam" id="NF003805">
    <property type="entry name" value="PRK05395.1-2"/>
    <property type="match status" value="1"/>
</dbReference>
<feature type="binding site" evidence="7 9">
    <location>
        <position position="87"/>
    </location>
    <ligand>
        <name>substrate</name>
    </ligand>
</feature>
<dbReference type="Gene3D" id="3.40.50.9100">
    <property type="entry name" value="Dehydroquinase, class II"/>
    <property type="match status" value="1"/>
</dbReference>
<accession>A0A840QP30</accession>
<feature type="active site" description="Proton donor" evidence="7 8">
    <location>
        <position position="100"/>
    </location>
</feature>
<dbReference type="RefSeq" id="WP_184663527.1">
    <property type="nucleotide sequence ID" value="NZ_JACHHB010000004.1"/>
</dbReference>
<comment type="subunit">
    <text evidence="4 7">Homododecamer.</text>
</comment>
<dbReference type="EC" id="4.2.1.10" evidence="5 7"/>
<dbReference type="HAMAP" id="MF_00169">
    <property type="entry name" value="AroQ"/>
    <property type="match status" value="1"/>
</dbReference>
<feature type="binding site" evidence="7 9">
    <location>
        <begin position="101"/>
        <end position="102"/>
    </location>
    <ligand>
        <name>substrate</name>
    </ligand>
</feature>
<evidence type="ECO:0000256" key="1">
    <source>
        <dbReference type="ARBA" id="ARBA00001864"/>
    </source>
</evidence>
<dbReference type="InterPro" id="IPR018509">
    <property type="entry name" value="DHquinase_II_CS"/>
</dbReference>
<name>A0A840QP30_9BACI</name>
<dbReference type="Proteomes" id="UP000551878">
    <property type="component" value="Unassembled WGS sequence"/>
</dbReference>
<organism evidence="11 12">
    <name type="scientific">Texcoconibacillus texcoconensis</name>
    <dbReference type="NCBI Taxonomy" id="1095777"/>
    <lineage>
        <taxon>Bacteria</taxon>
        <taxon>Bacillati</taxon>
        <taxon>Bacillota</taxon>
        <taxon>Bacilli</taxon>
        <taxon>Bacillales</taxon>
        <taxon>Bacillaceae</taxon>
        <taxon>Texcoconibacillus</taxon>
    </lineage>
</organism>
<comment type="catalytic activity">
    <reaction evidence="1 7">
        <text>3-dehydroquinate = 3-dehydroshikimate + H2O</text>
        <dbReference type="Rhea" id="RHEA:21096"/>
        <dbReference type="ChEBI" id="CHEBI:15377"/>
        <dbReference type="ChEBI" id="CHEBI:16630"/>
        <dbReference type="ChEBI" id="CHEBI:32364"/>
        <dbReference type="EC" id="4.2.1.10"/>
    </reaction>
</comment>
<keyword evidence="7" id="KW-0028">Amino-acid biosynthesis</keyword>
<protein>
    <recommendedName>
        <fullName evidence="5 7">3-dehydroquinate dehydratase</fullName>
        <shortName evidence="7">3-dehydroquinase</shortName>
        <ecNumber evidence="5 7">4.2.1.10</ecNumber>
    </recommendedName>
    <alternativeName>
        <fullName evidence="7">Type II DHQase</fullName>
    </alternativeName>
</protein>
<dbReference type="UniPathway" id="UPA00053">
    <property type="reaction ID" value="UER00086"/>
</dbReference>
<sequence>MDKVLILNGPNLNRLGTREPDVYGRESLEDLKKRLDKFGNKRGVSIRMEQSNHEGELVDLLHTAEEDCQGIVINPAAFTHYSYALRDAIASLSIPTVEVHLSNVHARESFRQTSVTAPVCVGQLSGFGFLGYEMAIDYLLRRNDSE</sequence>
<comment type="caution">
    <text evidence="11">The sequence shown here is derived from an EMBL/GenBank/DDBJ whole genome shotgun (WGS) entry which is preliminary data.</text>
</comment>
<evidence type="ECO:0000256" key="2">
    <source>
        <dbReference type="ARBA" id="ARBA00004902"/>
    </source>
</evidence>
<dbReference type="EMBL" id="JACHHB010000004">
    <property type="protein sequence ID" value="MBB5173087.1"/>
    <property type="molecule type" value="Genomic_DNA"/>
</dbReference>
<dbReference type="InterPro" id="IPR036441">
    <property type="entry name" value="DHquinase_II_sf"/>
</dbReference>
<comment type="function">
    <text evidence="7">Catalyzes a trans-dehydration via an enolate intermediate.</text>
</comment>
<dbReference type="CDD" id="cd00466">
    <property type="entry name" value="DHQase_II"/>
    <property type="match status" value="1"/>
</dbReference>
<evidence type="ECO:0000256" key="3">
    <source>
        <dbReference type="ARBA" id="ARBA00011037"/>
    </source>
</evidence>
<feature type="binding site" evidence="7 9">
    <location>
        <position position="111"/>
    </location>
    <ligand>
        <name>substrate</name>
    </ligand>
</feature>
<feature type="active site" description="Proton acceptor" evidence="7 8">
    <location>
        <position position="23"/>
    </location>
</feature>
<dbReference type="NCBIfam" id="NF003806">
    <property type="entry name" value="PRK05395.1-3"/>
    <property type="match status" value="1"/>
</dbReference>
<feature type="site" description="Transition state stabilizer" evidence="7 10">
    <location>
        <position position="18"/>
    </location>
</feature>
<dbReference type="PANTHER" id="PTHR21272:SF3">
    <property type="entry name" value="CATABOLIC 3-DEHYDROQUINASE"/>
    <property type="match status" value="1"/>
</dbReference>
<evidence type="ECO:0000256" key="6">
    <source>
        <dbReference type="ARBA" id="ARBA00023239"/>
    </source>
</evidence>
<dbReference type="SUPFAM" id="SSF52304">
    <property type="entry name" value="Type II 3-dehydroquinate dehydratase"/>
    <property type="match status" value="1"/>
</dbReference>
<gene>
    <name evidence="7" type="primary">aroQ</name>
    <name evidence="11" type="ORF">HNQ41_001250</name>
</gene>
<dbReference type="PIRSF" id="PIRSF001399">
    <property type="entry name" value="DHquinase_II"/>
    <property type="match status" value="1"/>
</dbReference>
<evidence type="ECO:0000313" key="11">
    <source>
        <dbReference type="EMBL" id="MBB5173087.1"/>
    </source>
</evidence>
<dbReference type="Pfam" id="PF01220">
    <property type="entry name" value="DHquinase_II"/>
    <property type="match status" value="1"/>
</dbReference>
<dbReference type="AlphaFoldDB" id="A0A840QP30"/>
<reference evidence="11 12" key="1">
    <citation type="submission" date="2020-08" db="EMBL/GenBank/DDBJ databases">
        <title>Genomic Encyclopedia of Type Strains, Phase IV (KMG-IV): sequencing the most valuable type-strain genomes for metagenomic binning, comparative biology and taxonomic classification.</title>
        <authorList>
            <person name="Goeker M."/>
        </authorList>
    </citation>
    <scope>NUCLEOTIDE SEQUENCE [LARGE SCALE GENOMIC DNA]</scope>
    <source>
        <strain evidence="11 12">DSM 24696</strain>
    </source>
</reference>